<reference evidence="2 3" key="1">
    <citation type="submission" date="2016-10" db="EMBL/GenBank/DDBJ databases">
        <authorList>
            <person name="de Groot N.N."/>
        </authorList>
    </citation>
    <scope>NUCLEOTIDE SEQUENCE [LARGE SCALE GENOMIC DNA]</scope>
    <source>
        <strain evidence="2 3">CGMCC 1.11030</strain>
    </source>
</reference>
<dbReference type="EMBL" id="FOQH01000002">
    <property type="protein sequence ID" value="SFH80816.1"/>
    <property type="molecule type" value="Genomic_DNA"/>
</dbReference>
<evidence type="ECO:0008006" key="4">
    <source>
        <dbReference type="Google" id="ProtNLM"/>
    </source>
</evidence>
<evidence type="ECO:0000256" key="1">
    <source>
        <dbReference type="ARBA" id="ARBA00006869"/>
    </source>
</evidence>
<dbReference type="Pfam" id="PF17074">
    <property type="entry name" value="Darcynin"/>
    <property type="match status" value="1"/>
</dbReference>
<accession>A0A1I3D2D0</accession>
<dbReference type="AlphaFoldDB" id="A0A1I3D2D0"/>
<dbReference type="InterPro" id="IPR031409">
    <property type="entry name" value="Darcynin"/>
</dbReference>
<dbReference type="RefSeq" id="WP_092858314.1">
    <property type="nucleotide sequence ID" value="NZ_FOQH01000002.1"/>
</dbReference>
<evidence type="ECO:0000313" key="3">
    <source>
        <dbReference type="Proteomes" id="UP000199377"/>
    </source>
</evidence>
<keyword evidence="3" id="KW-1185">Reference proteome</keyword>
<evidence type="ECO:0000313" key="2">
    <source>
        <dbReference type="EMBL" id="SFH80816.1"/>
    </source>
</evidence>
<comment type="similarity">
    <text evidence="1">Belongs to the darcynin family.</text>
</comment>
<protein>
    <recommendedName>
        <fullName evidence="4">Darcynin 1</fullName>
    </recommendedName>
</protein>
<dbReference type="STRING" id="1114924.SAMN05216258_102344"/>
<organism evidence="2 3">
    <name type="scientific">Albimonas pacifica</name>
    <dbReference type="NCBI Taxonomy" id="1114924"/>
    <lineage>
        <taxon>Bacteria</taxon>
        <taxon>Pseudomonadati</taxon>
        <taxon>Pseudomonadota</taxon>
        <taxon>Alphaproteobacteria</taxon>
        <taxon>Rhodobacterales</taxon>
        <taxon>Paracoccaceae</taxon>
        <taxon>Albimonas</taxon>
    </lineage>
</organism>
<sequence>MTQTPARPPQTTGPAPVPLTVFLLLRARPSWLALDRSAREALAGPALAEAFGARGIRLRHFDAEAFHGRVSDIAMAEVDGPLAWHCAMERLRDSPLLARDHFEVVDILPAIEDGFRLYEAAAATLPQT</sequence>
<proteinExistence type="inferred from homology"/>
<dbReference type="Proteomes" id="UP000199377">
    <property type="component" value="Unassembled WGS sequence"/>
</dbReference>
<gene>
    <name evidence="2" type="ORF">SAMN05216258_102344</name>
</gene>
<name>A0A1I3D2D0_9RHOB</name>
<dbReference type="OrthoDB" id="73186at2"/>